<keyword evidence="5" id="KW-1185">Reference proteome</keyword>
<dbReference type="PANTHER" id="PTHR33540:SF1">
    <property type="entry name" value="N-ACETYLMURAMATE_N-ACETYLGLUCOSAMINE KINASE"/>
    <property type="match status" value="1"/>
</dbReference>
<dbReference type="RefSeq" id="WP_126322189.1">
    <property type="nucleotide sequence ID" value="NZ_AP018005.1"/>
</dbReference>
<sequence length="332" mass="38494">MPTATNKLNTLKSWLETACSLRDFELQPLVNEASFRQYFRVQMNNNSHIVMFAPPDKEDITAFISIAKDFTGQGINAPEILNYHLEQGLILLSDLGNDLYLNLLNTETADGLYTRALAVIPQIQACEPKLANHQPLGLFDEKFIRTELNLFPDWFLSKHLKLNITAQFSASLEKIFQLLITSALKQPRVCVHRDYHSRNLLLIDKKKVGILDFQDAIYGPITYDAVSLLRDAYIDWPEPHVEKWALNFRDMLLPKHSLSSEEFIRWFDLIGVQRHLKVLGIFARLCYRDNKPQYLASTDRLLRYLQQVCEKYPELIELKHLLPNIHNKLSET</sequence>
<dbReference type="Pfam" id="PF01636">
    <property type="entry name" value="APH"/>
    <property type="match status" value="1"/>
</dbReference>
<keyword evidence="4" id="KW-0808">Transferase</keyword>
<protein>
    <submittedName>
        <fullName evidence="4">Aminoglycoside phosphotransferase</fullName>
    </submittedName>
</protein>
<evidence type="ECO:0000313" key="5">
    <source>
        <dbReference type="Proteomes" id="UP000282483"/>
    </source>
</evidence>
<keyword evidence="1" id="KW-0547">Nucleotide-binding</keyword>
<dbReference type="GO" id="GO:0016740">
    <property type="term" value="F:transferase activity"/>
    <property type="evidence" value="ECO:0007669"/>
    <property type="project" value="UniProtKB-KW"/>
</dbReference>
<dbReference type="InterPro" id="IPR011009">
    <property type="entry name" value="Kinase-like_dom_sf"/>
</dbReference>
<evidence type="ECO:0000313" key="4">
    <source>
        <dbReference type="EMBL" id="BBB14666.1"/>
    </source>
</evidence>
<dbReference type="SUPFAM" id="SSF56112">
    <property type="entry name" value="Protein kinase-like (PK-like)"/>
    <property type="match status" value="1"/>
</dbReference>
<dbReference type="GO" id="GO:0005524">
    <property type="term" value="F:ATP binding"/>
    <property type="evidence" value="ECO:0007669"/>
    <property type="project" value="UniProtKB-KW"/>
</dbReference>
<dbReference type="Gene3D" id="3.30.200.20">
    <property type="entry name" value="Phosphorylase Kinase, domain 1"/>
    <property type="match status" value="1"/>
</dbReference>
<evidence type="ECO:0000256" key="1">
    <source>
        <dbReference type="ARBA" id="ARBA00022741"/>
    </source>
</evidence>
<evidence type="ECO:0000256" key="2">
    <source>
        <dbReference type="ARBA" id="ARBA00022840"/>
    </source>
</evidence>
<name>A0A2Z5USV2_9COXI</name>
<keyword evidence="2" id="KW-0067">ATP-binding</keyword>
<dbReference type="EMBL" id="AP018005">
    <property type="protein sequence ID" value="BBB14666.1"/>
    <property type="molecule type" value="Genomic_DNA"/>
</dbReference>
<dbReference type="OrthoDB" id="9809275at2"/>
<dbReference type="KEGG" id="rvi:RVIR1_01260"/>
<dbReference type="PANTHER" id="PTHR33540">
    <property type="entry name" value="TRNA THREONYLCARBAMOYLADENOSINE BIOSYNTHESIS PROTEIN TSAE"/>
    <property type="match status" value="1"/>
</dbReference>
<proteinExistence type="predicted"/>
<dbReference type="InterPro" id="IPR002575">
    <property type="entry name" value="Aminoglycoside_PTrfase"/>
</dbReference>
<dbReference type="AlphaFoldDB" id="A0A2Z5USV2"/>
<organism evidence="4 5">
    <name type="scientific">Candidatus Rickettsiella viridis</name>
    <dbReference type="NCBI Taxonomy" id="676208"/>
    <lineage>
        <taxon>Bacteria</taxon>
        <taxon>Pseudomonadati</taxon>
        <taxon>Pseudomonadota</taxon>
        <taxon>Gammaproteobacteria</taxon>
        <taxon>Legionellales</taxon>
        <taxon>Coxiellaceae</taxon>
        <taxon>Rickettsiella</taxon>
    </lineage>
</organism>
<dbReference type="Proteomes" id="UP000282483">
    <property type="component" value="Chromosome"/>
</dbReference>
<gene>
    <name evidence="4" type="ORF">RVIR1_01260</name>
</gene>
<evidence type="ECO:0000259" key="3">
    <source>
        <dbReference type="Pfam" id="PF01636"/>
    </source>
</evidence>
<accession>A0A2Z5USV2</accession>
<feature type="domain" description="Aminoglycoside phosphotransferase" evidence="3">
    <location>
        <begin position="26"/>
        <end position="248"/>
    </location>
</feature>
<dbReference type="Gene3D" id="3.90.1200.10">
    <property type="match status" value="1"/>
</dbReference>
<reference evidence="4 5" key="1">
    <citation type="submission" date="2017-03" db="EMBL/GenBank/DDBJ databases">
        <title>The genome sequence of Candidatus Rickettsiella viridis.</title>
        <authorList>
            <person name="Nikoh N."/>
            <person name="Tsuchida T."/>
            <person name="Yamaguchi K."/>
            <person name="Maeda T."/>
            <person name="Shigenobu S."/>
            <person name="Fukatsu T."/>
        </authorList>
    </citation>
    <scope>NUCLEOTIDE SEQUENCE [LARGE SCALE GENOMIC DNA]</scope>
    <source>
        <strain evidence="4 5">Ap-RA04</strain>
    </source>
</reference>